<reference evidence="2" key="1">
    <citation type="submission" date="2019-02" db="EMBL/GenBank/DDBJ databases">
        <authorList>
            <person name="Gruber-Vodicka R. H."/>
            <person name="Seah K. B. B."/>
        </authorList>
    </citation>
    <scope>NUCLEOTIDE SEQUENCE</scope>
    <source>
        <strain evidence="2">BECK_BZ131</strain>
    </source>
</reference>
<accession>A0A450TVM6</accession>
<feature type="region of interest" description="Disordered" evidence="1">
    <location>
        <begin position="1"/>
        <end position="26"/>
    </location>
</feature>
<feature type="compositionally biased region" description="Basic and acidic residues" evidence="1">
    <location>
        <begin position="1"/>
        <end position="13"/>
    </location>
</feature>
<evidence type="ECO:0000313" key="2">
    <source>
        <dbReference type="EMBL" id="VFJ72948.1"/>
    </source>
</evidence>
<name>A0A450TVM6_9GAMM</name>
<protein>
    <submittedName>
        <fullName evidence="2">Uncharacterized protein</fullName>
    </submittedName>
</protein>
<feature type="compositionally biased region" description="Polar residues" evidence="1">
    <location>
        <begin position="84"/>
        <end position="96"/>
    </location>
</feature>
<feature type="region of interest" description="Disordered" evidence="1">
    <location>
        <begin position="74"/>
        <end position="96"/>
    </location>
</feature>
<dbReference type="EMBL" id="CAADFE010000041">
    <property type="protein sequence ID" value="VFJ72948.1"/>
    <property type="molecule type" value="Genomic_DNA"/>
</dbReference>
<organism evidence="2">
    <name type="scientific">Candidatus Kentrum sp. FW</name>
    <dbReference type="NCBI Taxonomy" id="2126338"/>
    <lineage>
        <taxon>Bacteria</taxon>
        <taxon>Pseudomonadati</taxon>
        <taxon>Pseudomonadota</taxon>
        <taxon>Gammaproteobacteria</taxon>
        <taxon>Candidatus Kentrum</taxon>
    </lineage>
</organism>
<proteinExistence type="predicted"/>
<gene>
    <name evidence="2" type="ORF">BECKFW1821C_GA0114237_104112</name>
</gene>
<evidence type="ECO:0000256" key="1">
    <source>
        <dbReference type="SAM" id="MobiDB-lite"/>
    </source>
</evidence>
<sequence>MKAFRLDAKEGEKTSGMSLSDGRDELGLTPRMREDIDRRLAIAQEEIRNGQYVRLDNEFMEKFLEEAYRRNTGIIGSGNLADPHNTTSRTTMAATG</sequence>
<dbReference type="AlphaFoldDB" id="A0A450TVM6"/>